<organism evidence="4 5">
    <name type="scientific">Diatrype stigma</name>
    <dbReference type="NCBI Taxonomy" id="117547"/>
    <lineage>
        <taxon>Eukaryota</taxon>
        <taxon>Fungi</taxon>
        <taxon>Dikarya</taxon>
        <taxon>Ascomycota</taxon>
        <taxon>Pezizomycotina</taxon>
        <taxon>Sordariomycetes</taxon>
        <taxon>Xylariomycetidae</taxon>
        <taxon>Xylariales</taxon>
        <taxon>Diatrypaceae</taxon>
        <taxon>Diatrype</taxon>
    </lineage>
</organism>
<feature type="domain" description="HMG box" evidence="3">
    <location>
        <begin position="24"/>
        <end position="72"/>
    </location>
</feature>
<feature type="region of interest" description="Disordered" evidence="2">
    <location>
        <begin position="1"/>
        <end position="30"/>
    </location>
</feature>
<name>A0AAN9YU03_9PEZI</name>
<reference evidence="4 5" key="1">
    <citation type="submission" date="2024-02" db="EMBL/GenBank/DDBJ databases">
        <title>De novo assembly and annotation of 12 fungi associated with fruit tree decline syndrome in Ontario, Canada.</title>
        <authorList>
            <person name="Sulman M."/>
            <person name="Ellouze W."/>
            <person name="Ilyukhin E."/>
        </authorList>
    </citation>
    <scope>NUCLEOTIDE SEQUENCE [LARGE SCALE GENOMIC DNA]</scope>
    <source>
        <strain evidence="4 5">M11/M66-122</strain>
    </source>
</reference>
<keyword evidence="1" id="KW-0539">Nucleus</keyword>
<dbReference type="Pfam" id="PF00505">
    <property type="entry name" value="HMG_box"/>
    <property type="match status" value="1"/>
</dbReference>
<evidence type="ECO:0000256" key="2">
    <source>
        <dbReference type="SAM" id="MobiDB-lite"/>
    </source>
</evidence>
<dbReference type="Gene3D" id="1.10.30.10">
    <property type="entry name" value="High mobility group box domain"/>
    <property type="match status" value="1"/>
</dbReference>
<dbReference type="SUPFAM" id="SSF47095">
    <property type="entry name" value="HMG-box"/>
    <property type="match status" value="1"/>
</dbReference>
<accession>A0AAN9YU03</accession>
<gene>
    <name evidence="4" type="ORF">SLS62_003360</name>
</gene>
<protein>
    <recommendedName>
        <fullName evidence="3">HMG box domain-containing protein</fullName>
    </recommendedName>
</protein>
<evidence type="ECO:0000259" key="3">
    <source>
        <dbReference type="PROSITE" id="PS50118"/>
    </source>
</evidence>
<dbReference type="Proteomes" id="UP001320420">
    <property type="component" value="Unassembled WGS sequence"/>
</dbReference>
<dbReference type="AlphaFoldDB" id="A0AAN9YU03"/>
<comment type="caution">
    <text evidence="4">The sequence shown here is derived from an EMBL/GenBank/DDBJ whole genome shotgun (WGS) entry which is preliminary data.</text>
</comment>
<dbReference type="GO" id="GO:0005634">
    <property type="term" value="C:nucleus"/>
    <property type="evidence" value="ECO:0007669"/>
    <property type="project" value="UniProtKB-UniRule"/>
</dbReference>
<keyword evidence="5" id="KW-1185">Reference proteome</keyword>
<keyword evidence="1" id="KW-0238">DNA-binding</keyword>
<proteinExistence type="predicted"/>
<evidence type="ECO:0000313" key="5">
    <source>
        <dbReference type="Proteomes" id="UP001320420"/>
    </source>
</evidence>
<dbReference type="PROSITE" id="PS50118">
    <property type="entry name" value="HMG_BOX_2"/>
    <property type="match status" value="1"/>
</dbReference>
<evidence type="ECO:0000313" key="4">
    <source>
        <dbReference type="EMBL" id="KAK7754577.1"/>
    </source>
</evidence>
<evidence type="ECO:0000256" key="1">
    <source>
        <dbReference type="PROSITE-ProRule" id="PRU00267"/>
    </source>
</evidence>
<dbReference type="EMBL" id="JAKJXP020000019">
    <property type="protein sequence ID" value="KAK7754577.1"/>
    <property type="molecule type" value="Genomic_DNA"/>
</dbReference>
<sequence length="72" mass="8502">MPERQPTSPAKPKRKHSKEPTSGTRHPKNKFLLFRASVEESVKREMPGSRFAQRSKEIGRIWRQLPRAEKEY</sequence>
<dbReference type="InterPro" id="IPR036910">
    <property type="entry name" value="HMG_box_dom_sf"/>
</dbReference>
<dbReference type="GO" id="GO:0003677">
    <property type="term" value="F:DNA binding"/>
    <property type="evidence" value="ECO:0007669"/>
    <property type="project" value="UniProtKB-UniRule"/>
</dbReference>
<dbReference type="InterPro" id="IPR009071">
    <property type="entry name" value="HMG_box_dom"/>
</dbReference>
<feature type="DNA-binding region" description="HMG box" evidence="1">
    <location>
        <begin position="24"/>
        <end position="72"/>
    </location>
</feature>